<feature type="chain" id="PRO_5022882052" evidence="1">
    <location>
        <begin position="24"/>
        <end position="391"/>
    </location>
</feature>
<reference evidence="2 3" key="1">
    <citation type="submission" date="2019-08" db="EMBL/GenBank/DDBJ databases">
        <title>Pedobacter sp. nov., isolated from Han river, South Korea.</title>
        <authorList>
            <person name="Lee D.-H."/>
            <person name="Kim Y.-S."/>
            <person name="Hwang E.-M."/>
            <person name="Le Tran T.C."/>
            <person name="Cha C.-J."/>
        </authorList>
    </citation>
    <scope>NUCLEOTIDE SEQUENCE [LARGE SCALE GENOMIC DNA]</scope>
    <source>
        <strain evidence="2 3">CJ43</strain>
    </source>
</reference>
<dbReference type="AlphaFoldDB" id="A0A5C0VIQ1"/>
<keyword evidence="3" id="KW-1185">Reference proteome</keyword>
<name>A0A5C0VIQ1_9SPHI</name>
<dbReference type="RefSeq" id="WP_149074130.1">
    <property type="nucleotide sequence ID" value="NZ_CP043329.1"/>
</dbReference>
<evidence type="ECO:0000256" key="1">
    <source>
        <dbReference type="SAM" id="SignalP"/>
    </source>
</evidence>
<dbReference type="Proteomes" id="UP000323653">
    <property type="component" value="Chromosome"/>
</dbReference>
<feature type="signal peptide" evidence="1">
    <location>
        <begin position="1"/>
        <end position="23"/>
    </location>
</feature>
<dbReference type="EMBL" id="CP043329">
    <property type="protein sequence ID" value="QEK51070.1"/>
    <property type="molecule type" value="Genomic_DNA"/>
</dbReference>
<organism evidence="2 3">
    <name type="scientific">Pedobacter aquae</name>
    <dbReference type="NCBI Taxonomy" id="2605747"/>
    <lineage>
        <taxon>Bacteria</taxon>
        <taxon>Pseudomonadati</taxon>
        <taxon>Bacteroidota</taxon>
        <taxon>Sphingobacteriia</taxon>
        <taxon>Sphingobacteriales</taxon>
        <taxon>Sphingobacteriaceae</taxon>
        <taxon>Pedobacter</taxon>
    </lineage>
</organism>
<proteinExistence type="predicted"/>
<sequence length="391" mass="43785">MRKNFLKLLGLVYFLFTGLSSKANEVVIDGSFSEWGTIPINYTNTFYGSTPQVGVQNVELLKTKVTDTHIYFYLEGNSGFTLADNEEFYLFFNTDKNAGTGYSSFAYAPSGADVAFIGNRTAGSVYDFVGTQSTDWSWAFKATFESAMNFSTVLDLGNGKRAIEFSVNRNIFGTVQDYVTFSFYPTADWKAMPEAWNSRSFIQINTPPVTLPVTLVYFKALEVGNLVQLNWSTSLEKNNSHFEIYKSIDGVLFNKIGVVSGNTNSNTIQLYNYADKFPNSGTNYYQLKQVDFDGNSKAYDIITVDTKFKNTWFNVYKPLGSDGIELLIYSSENTDSRFYLLDASGKILINKQINLSQGYQTISLPGNIKSRIVIASLTMASKNITKKILVN</sequence>
<dbReference type="KEGG" id="pej:FYC62_04810"/>
<accession>A0A5C0VIQ1</accession>
<keyword evidence="1" id="KW-0732">Signal</keyword>
<protein>
    <submittedName>
        <fullName evidence="2">Uncharacterized protein</fullName>
    </submittedName>
</protein>
<gene>
    <name evidence="2" type="ORF">FYC62_04810</name>
</gene>
<evidence type="ECO:0000313" key="3">
    <source>
        <dbReference type="Proteomes" id="UP000323653"/>
    </source>
</evidence>
<evidence type="ECO:0000313" key="2">
    <source>
        <dbReference type="EMBL" id="QEK51070.1"/>
    </source>
</evidence>